<organism evidence="9 10">
    <name type="scientific">Hyphomicrobium sulfonivorans</name>
    <dbReference type="NCBI Taxonomy" id="121290"/>
    <lineage>
        <taxon>Bacteria</taxon>
        <taxon>Pseudomonadati</taxon>
        <taxon>Pseudomonadota</taxon>
        <taxon>Alphaproteobacteria</taxon>
        <taxon>Hyphomicrobiales</taxon>
        <taxon>Hyphomicrobiaceae</taxon>
        <taxon>Hyphomicrobium</taxon>
    </lineage>
</organism>
<dbReference type="Proteomes" id="UP000059074">
    <property type="component" value="Unassembled WGS sequence"/>
</dbReference>
<comment type="caution">
    <text evidence="9">The sequence shown here is derived from an EMBL/GenBank/DDBJ whole genome shotgun (WGS) entry which is preliminary data.</text>
</comment>
<reference evidence="9 10" key="1">
    <citation type="submission" date="2015-10" db="EMBL/GenBank/DDBJ databases">
        <title>Transcriptomic analysis of a linuron degrading triple-species bacterial consortium.</title>
        <authorList>
            <person name="Albers P."/>
        </authorList>
    </citation>
    <scope>NUCLEOTIDE SEQUENCE [LARGE SCALE GENOMIC DNA]</scope>
    <source>
        <strain evidence="9 10">WDL6</strain>
    </source>
</reference>
<keyword evidence="10" id="KW-1185">Reference proteome</keyword>
<evidence type="ECO:0000256" key="7">
    <source>
        <dbReference type="PROSITE-ProRule" id="PRU10015"/>
    </source>
</evidence>
<keyword evidence="4 6" id="KW-0949">S-adenosyl-L-methionine</keyword>
<evidence type="ECO:0000259" key="8">
    <source>
        <dbReference type="PROSITE" id="PS50926"/>
    </source>
</evidence>
<feature type="domain" description="TRAM" evidence="8">
    <location>
        <begin position="1"/>
        <end position="57"/>
    </location>
</feature>
<dbReference type="InterPro" id="IPR010280">
    <property type="entry name" value="U5_MeTrfase_fam"/>
</dbReference>
<feature type="binding site" evidence="6">
    <location>
        <position position="276"/>
    </location>
    <ligand>
        <name>S-adenosyl-L-methionine</name>
        <dbReference type="ChEBI" id="CHEBI:59789"/>
    </ligand>
</feature>
<keyword evidence="1" id="KW-0004">4Fe-4S</keyword>
<dbReference type="GO" id="GO:0051539">
    <property type="term" value="F:4 iron, 4 sulfur cluster binding"/>
    <property type="evidence" value="ECO:0007669"/>
    <property type="project" value="UniProtKB-KW"/>
</dbReference>
<proteinExistence type="inferred from homology"/>
<protein>
    <submittedName>
        <fullName evidence="9">23S rRNA (Uracil-5-)-methyltransferase RumA</fullName>
        <ecNumber evidence="9">2.1.1.-</ecNumber>
    </submittedName>
</protein>
<dbReference type="GO" id="GO:0070475">
    <property type="term" value="P:rRNA base methylation"/>
    <property type="evidence" value="ECO:0007669"/>
    <property type="project" value="TreeGrafter"/>
</dbReference>
<dbReference type="PROSITE" id="PS50926">
    <property type="entry name" value="TRAM"/>
    <property type="match status" value="1"/>
</dbReference>
<dbReference type="SUPFAM" id="SSF50249">
    <property type="entry name" value="Nucleic acid-binding proteins"/>
    <property type="match status" value="1"/>
</dbReference>
<evidence type="ECO:0000256" key="1">
    <source>
        <dbReference type="ARBA" id="ARBA00022485"/>
    </source>
</evidence>
<dbReference type="Gene3D" id="3.40.50.150">
    <property type="entry name" value="Vaccinia Virus protein VP39"/>
    <property type="match status" value="1"/>
</dbReference>
<dbReference type="Pfam" id="PF05958">
    <property type="entry name" value="tRNA_U5-meth_tr"/>
    <property type="match status" value="1"/>
</dbReference>
<dbReference type="GO" id="GO:0070041">
    <property type="term" value="F:rRNA (uridine-C5-)-methyltransferase activity"/>
    <property type="evidence" value="ECO:0007669"/>
    <property type="project" value="TreeGrafter"/>
</dbReference>
<dbReference type="PROSITE" id="PS51687">
    <property type="entry name" value="SAM_MT_RNA_M5U"/>
    <property type="match status" value="1"/>
</dbReference>
<dbReference type="PROSITE" id="PS01230">
    <property type="entry name" value="TRMA_1"/>
    <property type="match status" value="1"/>
</dbReference>
<keyword evidence="3 6" id="KW-0808">Transferase</keyword>
<accession>A0A120CTI4</accession>
<evidence type="ECO:0000256" key="4">
    <source>
        <dbReference type="ARBA" id="ARBA00022691"/>
    </source>
</evidence>
<feature type="active site" evidence="7">
    <location>
        <position position="370"/>
    </location>
</feature>
<evidence type="ECO:0000256" key="3">
    <source>
        <dbReference type="ARBA" id="ARBA00022679"/>
    </source>
</evidence>
<dbReference type="InterPro" id="IPR002792">
    <property type="entry name" value="TRAM_dom"/>
</dbReference>
<dbReference type="PANTHER" id="PTHR11061">
    <property type="entry name" value="RNA M5U METHYLTRANSFERASE"/>
    <property type="match status" value="1"/>
</dbReference>
<dbReference type="SUPFAM" id="SSF53335">
    <property type="entry name" value="S-adenosyl-L-methionine-dependent methyltransferases"/>
    <property type="match status" value="1"/>
</dbReference>
<dbReference type="Gene3D" id="2.40.50.140">
    <property type="entry name" value="Nucleic acid-binding proteins"/>
    <property type="match status" value="1"/>
</dbReference>
<dbReference type="PANTHER" id="PTHR11061:SF49">
    <property type="entry name" value="23S RRNA (URACIL(1939)-C(5))-METHYLTRANSFERASE RLMD"/>
    <property type="match status" value="1"/>
</dbReference>
<dbReference type="Gene3D" id="2.40.50.1070">
    <property type="match status" value="1"/>
</dbReference>
<dbReference type="EMBL" id="LMTR01000089">
    <property type="protein sequence ID" value="KWT64724.1"/>
    <property type="molecule type" value="Genomic_DNA"/>
</dbReference>
<feature type="active site" description="Nucleophile" evidence="6">
    <location>
        <position position="370"/>
    </location>
</feature>
<gene>
    <name evidence="9" type="ORF">APY04_3196</name>
</gene>
<dbReference type="AlphaFoldDB" id="A0A120CTI4"/>
<dbReference type="PATRIC" id="fig|121290.4.peg.3653"/>
<keyword evidence="5" id="KW-0411">Iron-sulfur</keyword>
<keyword evidence="1" id="KW-0408">Iron</keyword>
<evidence type="ECO:0000256" key="2">
    <source>
        <dbReference type="ARBA" id="ARBA00022603"/>
    </source>
</evidence>
<dbReference type="EC" id="2.1.1.-" evidence="9"/>
<name>A0A120CTI4_HYPSL</name>
<dbReference type="InterPro" id="IPR012340">
    <property type="entry name" value="NA-bd_OB-fold"/>
</dbReference>
<evidence type="ECO:0000256" key="6">
    <source>
        <dbReference type="PROSITE-ProRule" id="PRU01024"/>
    </source>
</evidence>
<dbReference type="CDD" id="cd02440">
    <property type="entry name" value="AdoMet_MTases"/>
    <property type="match status" value="1"/>
</dbReference>
<dbReference type="RefSeq" id="WP_068464437.1">
    <property type="nucleotide sequence ID" value="NZ_LMTR01000089.1"/>
</dbReference>
<comment type="similarity">
    <text evidence="6">Belongs to the class I-like SAM-binding methyltransferase superfamily. RNA M5U methyltransferase family.</text>
</comment>
<dbReference type="InterPro" id="IPR029063">
    <property type="entry name" value="SAM-dependent_MTases_sf"/>
</dbReference>
<keyword evidence="1" id="KW-0479">Metal-binding</keyword>
<evidence type="ECO:0000256" key="5">
    <source>
        <dbReference type="ARBA" id="ARBA00023014"/>
    </source>
</evidence>
<evidence type="ECO:0000313" key="10">
    <source>
        <dbReference type="Proteomes" id="UP000059074"/>
    </source>
</evidence>
<dbReference type="STRING" id="121290.APY04_3196"/>
<feature type="binding site" evidence="6">
    <location>
        <position position="344"/>
    </location>
    <ligand>
        <name>S-adenosyl-L-methionine</name>
        <dbReference type="ChEBI" id="CHEBI:59789"/>
    </ligand>
</feature>
<dbReference type="InterPro" id="IPR030390">
    <property type="entry name" value="MeTrfase_TrmA_AS"/>
</dbReference>
<dbReference type="OrthoDB" id="9804590at2"/>
<feature type="binding site" evidence="6">
    <location>
        <position position="249"/>
    </location>
    <ligand>
        <name>S-adenosyl-L-methionine</name>
        <dbReference type="ChEBI" id="CHEBI:59789"/>
    </ligand>
</feature>
<evidence type="ECO:0000313" key="9">
    <source>
        <dbReference type="EMBL" id="KWT64724.1"/>
    </source>
</evidence>
<sequence>MADVCELQITRLGAQGDGVADAAAGQQVFVPYALPGELVQADVRGDRARLIAVNRPSPDRIAPVCRHFTHCGGCAVQHLRTPAYLAWKREMVANAFAARGIGAPVGYVATVGLGARRRATFSARRTTRGVIMGFHEQKGVEIVDLVECPVTASTIVRALPGLRNLLMPILSRRAAGRIAVTQAMNGLDVAVEDVPGSLSPQVREELARGAAAMNIARLTLAGDVLYQSTVPAVRFGTANVVLPPRSFLQASSVAENEMVRIVTQAVGKVKRVADLFCGMGTFTFPLAQTASVLAVDGERSAIDALSNAAKRTSGLKPIETRVRDLFREPMSARELKGYDAAVFDPPRAGAATQAASLAQSDVKTVVAVSCNPATLARDARILIDAGFTLERVTPIDQFLYSPHIEAVAVFRR</sequence>
<feature type="binding site" evidence="6">
    <location>
        <position position="296"/>
    </location>
    <ligand>
        <name>S-adenosyl-L-methionine</name>
        <dbReference type="ChEBI" id="CHEBI:59789"/>
    </ligand>
</feature>
<keyword evidence="2 6" id="KW-0489">Methyltransferase</keyword>